<feature type="region of interest" description="Disordered" evidence="6">
    <location>
        <begin position="1"/>
        <end position="20"/>
    </location>
</feature>
<feature type="transmembrane region" description="Helical" evidence="7">
    <location>
        <begin position="268"/>
        <end position="286"/>
    </location>
</feature>
<keyword evidence="7" id="KW-0812">Transmembrane</keyword>
<comment type="cofactor">
    <cofactor evidence="1">
        <name>heme</name>
        <dbReference type="ChEBI" id="CHEBI:30413"/>
    </cofactor>
</comment>
<comment type="catalytic activity">
    <reaction evidence="4">
        <text>a quinol + 2 Fe(III)-[cytochrome c](out) = a quinone + 2 Fe(II)-[cytochrome c](out) + 2 H(+)(out)</text>
        <dbReference type="Rhea" id="RHEA:11484"/>
        <dbReference type="Rhea" id="RHEA-COMP:10350"/>
        <dbReference type="Rhea" id="RHEA-COMP:14399"/>
        <dbReference type="ChEBI" id="CHEBI:15378"/>
        <dbReference type="ChEBI" id="CHEBI:24646"/>
        <dbReference type="ChEBI" id="CHEBI:29033"/>
        <dbReference type="ChEBI" id="CHEBI:29034"/>
        <dbReference type="ChEBI" id="CHEBI:132124"/>
        <dbReference type="EC" id="7.1.1.8"/>
    </reaction>
</comment>
<feature type="transmembrane region" description="Helical" evidence="7">
    <location>
        <begin position="221"/>
        <end position="239"/>
    </location>
</feature>
<feature type="transmembrane region" description="Helical" evidence="7">
    <location>
        <begin position="150"/>
        <end position="170"/>
    </location>
</feature>
<evidence type="ECO:0000256" key="3">
    <source>
        <dbReference type="ARBA" id="ARBA00016116"/>
    </source>
</evidence>
<keyword evidence="10" id="KW-1185">Reference proteome</keyword>
<dbReference type="Proteomes" id="UP001490330">
    <property type="component" value="Unassembled WGS sequence"/>
</dbReference>
<feature type="transmembrane region" description="Helical" evidence="7">
    <location>
        <begin position="119"/>
        <end position="138"/>
    </location>
</feature>
<dbReference type="InterPro" id="IPR027387">
    <property type="entry name" value="Cytb/b6-like_sf"/>
</dbReference>
<keyword evidence="7" id="KW-1133">Transmembrane helix</keyword>
<feature type="transmembrane region" description="Helical" evidence="7">
    <location>
        <begin position="417"/>
        <end position="434"/>
    </location>
</feature>
<dbReference type="InterPro" id="IPR036150">
    <property type="entry name" value="Cyt_b/b6_C_sf"/>
</dbReference>
<dbReference type="Pfam" id="PF13631">
    <property type="entry name" value="Cytochrom_B_N_2"/>
    <property type="match status" value="1"/>
</dbReference>
<comment type="caution">
    <text evidence="9">The sequence shown here is derived from an EMBL/GenBank/DDBJ whole genome shotgun (WGS) entry which is preliminary data.</text>
</comment>
<dbReference type="EMBL" id="JBEPCV010000058">
    <property type="protein sequence ID" value="MER6909111.1"/>
    <property type="molecule type" value="Genomic_DNA"/>
</dbReference>
<feature type="transmembrane region" description="Helical" evidence="7">
    <location>
        <begin position="54"/>
        <end position="73"/>
    </location>
</feature>
<feature type="region of interest" description="Disordered" evidence="6">
    <location>
        <begin position="521"/>
        <end position="541"/>
    </location>
</feature>
<evidence type="ECO:0000256" key="6">
    <source>
        <dbReference type="SAM" id="MobiDB-lite"/>
    </source>
</evidence>
<evidence type="ECO:0000313" key="10">
    <source>
        <dbReference type="Proteomes" id="UP001490330"/>
    </source>
</evidence>
<keyword evidence="7" id="KW-0472">Membrane</keyword>
<dbReference type="InterPro" id="IPR016174">
    <property type="entry name" value="Di-haem_cyt_TM"/>
</dbReference>
<dbReference type="PANTHER" id="PTHR19271">
    <property type="entry name" value="CYTOCHROME B"/>
    <property type="match status" value="1"/>
</dbReference>
<evidence type="ECO:0000259" key="8">
    <source>
        <dbReference type="PROSITE" id="PS51002"/>
    </source>
</evidence>
<proteinExistence type="predicted"/>
<dbReference type="RefSeq" id="WP_350724367.1">
    <property type="nucleotide sequence ID" value="NZ_JBEPCO010000054.1"/>
</dbReference>
<organism evidence="9 10">
    <name type="scientific">Streptomyces flaveolus</name>
    <dbReference type="NCBI Taxonomy" id="67297"/>
    <lineage>
        <taxon>Bacteria</taxon>
        <taxon>Bacillati</taxon>
        <taxon>Actinomycetota</taxon>
        <taxon>Actinomycetes</taxon>
        <taxon>Kitasatosporales</taxon>
        <taxon>Streptomycetaceae</taxon>
        <taxon>Streptomyces</taxon>
    </lineage>
</organism>
<feature type="transmembrane region" description="Helical" evidence="7">
    <location>
        <begin position="182"/>
        <end position="201"/>
    </location>
</feature>
<feature type="domain" description="Cytochrome b/b6 N-terminal region profile" evidence="8">
    <location>
        <begin position="21"/>
        <end position="248"/>
    </location>
</feature>
<evidence type="ECO:0000256" key="7">
    <source>
        <dbReference type="SAM" id="Phobius"/>
    </source>
</evidence>
<evidence type="ECO:0000256" key="4">
    <source>
        <dbReference type="ARBA" id="ARBA00029351"/>
    </source>
</evidence>
<evidence type="ECO:0000256" key="5">
    <source>
        <dbReference type="ARBA" id="ARBA00029568"/>
    </source>
</evidence>
<protein>
    <recommendedName>
        <fullName evidence="3">Cytochrome bc1 complex cytochrome b subunit</fullName>
        <ecNumber evidence="2">7.1.1.8</ecNumber>
    </recommendedName>
    <alternativeName>
        <fullName evidence="5">Cytochrome bc1 reductase complex subunit QcrB</fullName>
    </alternativeName>
</protein>
<dbReference type="EC" id="7.1.1.8" evidence="2"/>
<feature type="transmembrane region" description="Helical" evidence="7">
    <location>
        <begin position="339"/>
        <end position="362"/>
    </location>
</feature>
<dbReference type="SUPFAM" id="SSF81342">
    <property type="entry name" value="Transmembrane di-heme cytochromes"/>
    <property type="match status" value="1"/>
</dbReference>
<dbReference type="PANTHER" id="PTHR19271:SF16">
    <property type="entry name" value="CYTOCHROME B"/>
    <property type="match status" value="1"/>
</dbReference>
<evidence type="ECO:0000313" key="9">
    <source>
        <dbReference type="EMBL" id="MER6909111.1"/>
    </source>
</evidence>
<gene>
    <name evidence="9" type="ORF">ABT322_36410</name>
</gene>
<evidence type="ECO:0000256" key="1">
    <source>
        <dbReference type="ARBA" id="ARBA00001971"/>
    </source>
</evidence>
<evidence type="ECO:0000256" key="2">
    <source>
        <dbReference type="ARBA" id="ARBA00012951"/>
    </source>
</evidence>
<dbReference type="Gene3D" id="1.20.810.10">
    <property type="entry name" value="Cytochrome Bc1 Complex, Chain C"/>
    <property type="match status" value="1"/>
</dbReference>
<sequence>MGHDSRPVAPEPEHERTGERLARWAEGRLGRRPVARSVRRLVFPDHWSFLLGEIALYSFVILLITGVYLSFYFHPSSDLVVYQGDYAPLRGQLVSEAFDSTLHISFDVRGGLLVRQAHHWSALVFVAALLVHMLRVFFTGAFRKPRELNWVLGFGLLVLAMFAGLTGYDLPGDLLSGTGLQVVNGTILSIPIVGTYLSFFLFDGEFPGDDLIARFNTLHVLVIPALMVVLIVGYAVLALRHRPAQYPGPGRTRDNVVGLPAKVYAVKAAGYFFLVSGVIFFMAAVAEINPVWDYGPFRPDQVSAGSQPDWYMGVADGLLRVMPGWEIDFWGHTLALDNLLPLLAGVLLFLAMGAYPFLEAWVTDDDSEHHLLDRPRNRPVRNALGVAWLSVYAVALIGAANDIIATRLHMSVNDVTWAVRVGLFVVPVLAFVVTKRVALALQRKDRDLVLHGRETGVIKRLPHGEYVEVHEPLDPARLHTLTSHDQHRPLDAAPARAGDGAVARRTQRLRAGLSGFLYGPGTQIPKPTAAEHEEITGRHGS</sequence>
<dbReference type="InterPro" id="IPR005797">
    <property type="entry name" value="Cyt_b/b6_N"/>
</dbReference>
<feature type="compositionally biased region" description="Basic and acidic residues" evidence="6">
    <location>
        <begin position="529"/>
        <end position="541"/>
    </location>
</feature>
<dbReference type="PROSITE" id="PS51002">
    <property type="entry name" value="CYTB_NTER"/>
    <property type="match status" value="1"/>
</dbReference>
<feature type="transmembrane region" description="Helical" evidence="7">
    <location>
        <begin position="383"/>
        <end position="405"/>
    </location>
</feature>
<reference evidence="9 10" key="1">
    <citation type="submission" date="2024-06" db="EMBL/GenBank/DDBJ databases">
        <title>The Natural Products Discovery Center: Release of the First 8490 Sequenced Strains for Exploring Actinobacteria Biosynthetic Diversity.</title>
        <authorList>
            <person name="Kalkreuter E."/>
            <person name="Kautsar S.A."/>
            <person name="Yang D."/>
            <person name="Bader C.D."/>
            <person name="Teijaro C.N."/>
            <person name="Fluegel L."/>
            <person name="Davis C.M."/>
            <person name="Simpson J.R."/>
            <person name="Lauterbach L."/>
            <person name="Steele A.D."/>
            <person name="Gui C."/>
            <person name="Meng S."/>
            <person name="Li G."/>
            <person name="Viehrig K."/>
            <person name="Ye F."/>
            <person name="Su P."/>
            <person name="Kiefer A.F."/>
            <person name="Nichols A."/>
            <person name="Cepeda A.J."/>
            <person name="Yan W."/>
            <person name="Fan B."/>
            <person name="Jiang Y."/>
            <person name="Adhikari A."/>
            <person name="Zheng C.-J."/>
            <person name="Schuster L."/>
            <person name="Cowan T.M."/>
            <person name="Smanski M.J."/>
            <person name="Chevrette M.G."/>
            <person name="De Carvalho L.P.S."/>
            <person name="Shen B."/>
        </authorList>
    </citation>
    <scope>NUCLEOTIDE SEQUENCE [LARGE SCALE GENOMIC DNA]</scope>
    <source>
        <strain evidence="9 10">NPDC000632</strain>
    </source>
</reference>
<dbReference type="SUPFAM" id="SSF81648">
    <property type="entry name" value="a domain/subunit of cytochrome bc1 complex (Ubiquinol-cytochrome c reductase)"/>
    <property type="match status" value="1"/>
</dbReference>
<accession>A0ABV1VRK4</accession>
<name>A0ABV1VRK4_9ACTN</name>